<keyword evidence="2" id="KW-1185">Reference proteome</keyword>
<dbReference type="EMBL" id="MNCJ02000323">
    <property type="protein sequence ID" value="KAF5794873.1"/>
    <property type="molecule type" value="Genomic_DNA"/>
</dbReference>
<evidence type="ECO:0000313" key="1">
    <source>
        <dbReference type="EMBL" id="KAF5794873.1"/>
    </source>
</evidence>
<name>A0A9K3NCX0_HELAN</name>
<dbReference type="AlphaFoldDB" id="A0A9K3NCX0"/>
<dbReference type="Proteomes" id="UP000215914">
    <property type="component" value="Unassembled WGS sequence"/>
</dbReference>
<proteinExistence type="predicted"/>
<reference evidence="1" key="2">
    <citation type="submission" date="2020-06" db="EMBL/GenBank/DDBJ databases">
        <title>Helianthus annuus Genome sequencing and assembly Release 2.</title>
        <authorList>
            <person name="Gouzy J."/>
            <person name="Langlade N."/>
            <person name="Munos S."/>
        </authorList>
    </citation>
    <scope>NUCLEOTIDE SEQUENCE</scope>
    <source>
        <tissue evidence="1">Leaves</tissue>
    </source>
</reference>
<evidence type="ECO:0000313" key="2">
    <source>
        <dbReference type="Proteomes" id="UP000215914"/>
    </source>
</evidence>
<gene>
    <name evidence="1" type="ORF">HanXRQr2_Chr08g0333081</name>
</gene>
<protein>
    <submittedName>
        <fullName evidence="1">Uncharacterized protein</fullName>
    </submittedName>
</protein>
<comment type="caution">
    <text evidence="1">The sequence shown here is derived from an EMBL/GenBank/DDBJ whole genome shotgun (WGS) entry which is preliminary data.</text>
</comment>
<organism evidence="1 2">
    <name type="scientific">Helianthus annuus</name>
    <name type="common">Common sunflower</name>
    <dbReference type="NCBI Taxonomy" id="4232"/>
    <lineage>
        <taxon>Eukaryota</taxon>
        <taxon>Viridiplantae</taxon>
        <taxon>Streptophyta</taxon>
        <taxon>Embryophyta</taxon>
        <taxon>Tracheophyta</taxon>
        <taxon>Spermatophyta</taxon>
        <taxon>Magnoliopsida</taxon>
        <taxon>eudicotyledons</taxon>
        <taxon>Gunneridae</taxon>
        <taxon>Pentapetalae</taxon>
        <taxon>asterids</taxon>
        <taxon>campanulids</taxon>
        <taxon>Asterales</taxon>
        <taxon>Asteraceae</taxon>
        <taxon>Asteroideae</taxon>
        <taxon>Heliantheae alliance</taxon>
        <taxon>Heliantheae</taxon>
        <taxon>Helianthus</taxon>
    </lineage>
</organism>
<reference evidence="1" key="1">
    <citation type="journal article" date="2017" name="Nature">
        <title>The sunflower genome provides insights into oil metabolism, flowering and Asterid evolution.</title>
        <authorList>
            <person name="Badouin H."/>
            <person name="Gouzy J."/>
            <person name="Grassa C.J."/>
            <person name="Murat F."/>
            <person name="Staton S.E."/>
            <person name="Cottret L."/>
            <person name="Lelandais-Briere C."/>
            <person name="Owens G.L."/>
            <person name="Carrere S."/>
            <person name="Mayjonade B."/>
            <person name="Legrand L."/>
            <person name="Gill N."/>
            <person name="Kane N.C."/>
            <person name="Bowers J.E."/>
            <person name="Hubner S."/>
            <person name="Bellec A."/>
            <person name="Berard A."/>
            <person name="Berges H."/>
            <person name="Blanchet N."/>
            <person name="Boniface M.C."/>
            <person name="Brunel D."/>
            <person name="Catrice O."/>
            <person name="Chaidir N."/>
            <person name="Claudel C."/>
            <person name="Donnadieu C."/>
            <person name="Faraut T."/>
            <person name="Fievet G."/>
            <person name="Helmstetter N."/>
            <person name="King M."/>
            <person name="Knapp S.J."/>
            <person name="Lai Z."/>
            <person name="Le Paslier M.C."/>
            <person name="Lippi Y."/>
            <person name="Lorenzon L."/>
            <person name="Mandel J.R."/>
            <person name="Marage G."/>
            <person name="Marchand G."/>
            <person name="Marquand E."/>
            <person name="Bret-Mestries E."/>
            <person name="Morien E."/>
            <person name="Nambeesan S."/>
            <person name="Nguyen T."/>
            <person name="Pegot-Espagnet P."/>
            <person name="Pouilly N."/>
            <person name="Raftis F."/>
            <person name="Sallet E."/>
            <person name="Schiex T."/>
            <person name="Thomas J."/>
            <person name="Vandecasteele C."/>
            <person name="Vares D."/>
            <person name="Vear F."/>
            <person name="Vautrin S."/>
            <person name="Crespi M."/>
            <person name="Mangin B."/>
            <person name="Burke J.M."/>
            <person name="Salse J."/>
            <person name="Munos S."/>
            <person name="Vincourt P."/>
            <person name="Rieseberg L.H."/>
            <person name="Langlade N.B."/>
        </authorList>
    </citation>
    <scope>NUCLEOTIDE SEQUENCE</scope>
    <source>
        <tissue evidence="1">Leaves</tissue>
    </source>
</reference>
<dbReference type="Gramene" id="mRNA:HanXRQr2_Chr08g0333081">
    <property type="protein sequence ID" value="mRNA:HanXRQr2_Chr08g0333081"/>
    <property type="gene ID" value="HanXRQr2_Chr08g0333081"/>
</dbReference>
<accession>A0A9K3NCX0</accession>
<sequence length="121" mass="13784">MTFQNVTETIISETIVVPSAKTVEWFSRLRTIEFEKLTNSKLWVLRMMLTRMNRKTKPVVREKSGEDAALWRMFAPDFEGKVETVACVDGDDGFNVTIRDNFRVPTEAALAVELPQGKGIM</sequence>